<feature type="domain" description="Response regulatory" evidence="4">
    <location>
        <begin position="8"/>
        <end position="45"/>
    </location>
</feature>
<organism evidence="5 6">
    <name type="scientific">Clostridium magnum DSM 2767</name>
    <dbReference type="NCBI Taxonomy" id="1121326"/>
    <lineage>
        <taxon>Bacteria</taxon>
        <taxon>Bacillati</taxon>
        <taxon>Bacillota</taxon>
        <taxon>Clostridia</taxon>
        <taxon>Eubacteriales</taxon>
        <taxon>Clostridiaceae</taxon>
        <taxon>Clostridium</taxon>
    </lineage>
</organism>
<evidence type="ECO:0000256" key="2">
    <source>
        <dbReference type="ARBA" id="ARBA00024867"/>
    </source>
</evidence>
<sequence>MKNKSDINILIVDDRQDNLLVLESLLEDMDCNIIKATSGNEALSL</sequence>
<dbReference type="Gene3D" id="3.40.50.2300">
    <property type="match status" value="1"/>
</dbReference>
<dbReference type="EMBL" id="LWAE01000012">
    <property type="protein sequence ID" value="KZL89027.1"/>
    <property type="molecule type" value="Genomic_DNA"/>
</dbReference>
<name>A0A162QVJ7_9CLOT</name>
<dbReference type="OrthoDB" id="9812260at2"/>
<protein>
    <recommendedName>
        <fullName evidence="1">Stage 0 sporulation protein A homolog</fullName>
    </recommendedName>
</protein>
<evidence type="ECO:0000313" key="6">
    <source>
        <dbReference type="Proteomes" id="UP000076603"/>
    </source>
</evidence>
<dbReference type="PROSITE" id="PS50110">
    <property type="entry name" value="RESPONSE_REGULATORY"/>
    <property type="match status" value="1"/>
</dbReference>
<comment type="function">
    <text evidence="2">May play the central regulatory role in sporulation. It may be an element of the effector pathway responsible for the activation of sporulation genes in response to nutritional stress. Spo0A may act in concert with spo0H (a sigma factor) to control the expression of some genes that are critical to the sporulation process.</text>
</comment>
<keyword evidence="6" id="KW-1185">Reference proteome</keyword>
<comment type="caution">
    <text evidence="3">Lacks conserved residue(s) required for the propagation of feature annotation.</text>
</comment>
<dbReference type="AlphaFoldDB" id="A0A162QVJ7"/>
<accession>A0A162QVJ7</accession>
<evidence type="ECO:0000313" key="5">
    <source>
        <dbReference type="EMBL" id="KZL89027.1"/>
    </source>
</evidence>
<dbReference type="RefSeq" id="WP_139264224.1">
    <property type="nucleotide sequence ID" value="NZ_FQXL01000020.1"/>
</dbReference>
<dbReference type="InterPro" id="IPR001789">
    <property type="entry name" value="Sig_transdc_resp-reg_receiver"/>
</dbReference>
<dbReference type="STRING" id="1121326.CLMAG_57250"/>
<reference evidence="5 6" key="1">
    <citation type="submission" date="2016-04" db="EMBL/GenBank/DDBJ databases">
        <title>Genome sequence of Clostridium magnum DSM 2767.</title>
        <authorList>
            <person name="Poehlein A."/>
            <person name="Uhlig R."/>
            <person name="Fischer R."/>
            <person name="Bahl H."/>
            <person name="Daniel R."/>
        </authorList>
    </citation>
    <scope>NUCLEOTIDE SEQUENCE [LARGE SCALE GENOMIC DNA]</scope>
    <source>
        <strain evidence="5 6">DSM 2767</strain>
    </source>
</reference>
<dbReference type="SUPFAM" id="SSF52172">
    <property type="entry name" value="CheY-like"/>
    <property type="match status" value="1"/>
</dbReference>
<dbReference type="InterPro" id="IPR011006">
    <property type="entry name" value="CheY-like_superfamily"/>
</dbReference>
<comment type="caution">
    <text evidence="5">The sequence shown here is derived from an EMBL/GenBank/DDBJ whole genome shotgun (WGS) entry which is preliminary data.</text>
</comment>
<evidence type="ECO:0000256" key="3">
    <source>
        <dbReference type="PROSITE-ProRule" id="PRU00169"/>
    </source>
</evidence>
<dbReference type="PATRIC" id="fig|1121326.3.peg.5783"/>
<dbReference type="GO" id="GO:0000160">
    <property type="term" value="P:phosphorelay signal transduction system"/>
    <property type="evidence" value="ECO:0007669"/>
    <property type="project" value="InterPro"/>
</dbReference>
<gene>
    <name evidence="5" type="ORF">CLMAG_57250</name>
</gene>
<proteinExistence type="predicted"/>
<dbReference type="Proteomes" id="UP000076603">
    <property type="component" value="Unassembled WGS sequence"/>
</dbReference>
<evidence type="ECO:0000259" key="4">
    <source>
        <dbReference type="PROSITE" id="PS50110"/>
    </source>
</evidence>
<evidence type="ECO:0000256" key="1">
    <source>
        <dbReference type="ARBA" id="ARBA00018672"/>
    </source>
</evidence>